<evidence type="ECO:0000313" key="2">
    <source>
        <dbReference type="Proteomes" id="UP000177723"/>
    </source>
</evidence>
<name>A0A1F5WPH9_9BACT</name>
<protein>
    <submittedName>
        <fullName evidence="1">Uncharacterized protein</fullName>
    </submittedName>
</protein>
<proteinExistence type="predicted"/>
<accession>A0A1F5WPH9</accession>
<organism evidence="1 2">
    <name type="scientific">Candidatus Giovannonibacteria bacterium RIFCSPHIGHO2_12_FULL_43_15</name>
    <dbReference type="NCBI Taxonomy" id="1798341"/>
    <lineage>
        <taxon>Bacteria</taxon>
        <taxon>Candidatus Giovannoniibacteriota</taxon>
    </lineage>
</organism>
<dbReference type="Proteomes" id="UP000177723">
    <property type="component" value="Unassembled WGS sequence"/>
</dbReference>
<reference evidence="1 2" key="1">
    <citation type="journal article" date="2016" name="Nat. Commun.">
        <title>Thousands of microbial genomes shed light on interconnected biogeochemical processes in an aquifer system.</title>
        <authorList>
            <person name="Anantharaman K."/>
            <person name="Brown C.T."/>
            <person name="Hug L.A."/>
            <person name="Sharon I."/>
            <person name="Castelle C.J."/>
            <person name="Probst A.J."/>
            <person name="Thomas B.C."/>
            <person name="Singh A."/>
            <person name="Wilkins M.J."/>
            <person name="Karaoz U."/>
            <person name="Brodie E.L."/>
            <person name="Williams K.H."/>
            <person name="Hubbard S.S."/>
            <person name="Banfield J.F."/>
        </authorList>
    </citation>
    <scope>NUCLEOTIDE SEQUENCE [LARGE SCALE GENOMIC DNA]</scope>
</reference>
<evidence type="ECO:0000313" key="1">
    <source>
        <dbReference type="EMBL" id="OGF77504.1"/>
    </source>
</evidence>
<gene>
    <name evidence="1" type="ORF">A3F23_00830</name>
</gene>
<comment type="caution">
    <text evidence="1">The sequence shown here is derived from an EMBL/GenBank/DDBJ whole genome shotgun (WGS) entry which is preliminary data.</text>
</comment>
<dbReference type="AlphaFoldDB" id="A0A1F5WPH9"/>
<sequence>MKIFLGILFLIFITWGGWYVYKNFLFPEPSKPVDEDVPKKLINAQERIIRLESNSEISKDINDIKKLPNDSFEVIFFSADNEGARHFLTPMEFFLAGEMHPPQVLLSSVINYNFGLVGGETKNYPFLILDIESAEEARAGITEWEKNMPKELSGIFADLENMKTEGKDSFHDQVIKNQTARIFESSGNKIVYTFYNQRLLIIAPSVEAFSAIISRYAVFPPN</sequence>
<dbReference type="EMBL" id="MFHT01000017">
    <property type="protein sequence ID" value="OGF77504.1"/>
    <property type="molecule type" value="Genomic_DNA"/>
</dbReference>